<keyword evidence="1" id="KW-0472">Membrane</keyword>
<evidence type="ECO:0000256" key="1">
    <source>
        <dbReference type="SAM" id="Phobius"/>
    </source>
</evidence>
<dbReference type="AlphaFoldDB" id="A0A6H5GMH4"/>
<dbReference type="EMBL" id="CADCXU010015995">
    <property type="protein sequence ID" value="CAB0005197.1"/>
    <property type="molecule type" value="Genomic_DNA"/>
</dbReference>
<keyword evidence="1" id="KW-1133">Transmembrane helix</keyword>
<reference evidence="2 3" key="1">
    <citation type="submission" date="2020-02" db="EMBL/GenBank/DDBJ databases">
        <authorList>
            <person name="Ferguson B K."/>
        </authorList>
    </citation>
    <scope>NUCLEOTIDE SEQUENCE [LARGE SCALE GENOMIC DNA]</scope>
</reference>
<feature type="transmembrane region" description="Helical" evidence="1">
    <location>
        <begin position="54"/>
        <end position="72"/>
    </location>
</feature>
<protein>
    <submittedName>
        <fullName evidence="2">Uncharacterized protein</fullName>
    </submittedName>
</protein>
<proteinExistence type="predicted"/>
<accession>A0A6H5GMH4</accession>
<sequence>MTNTHQACHTNKGRVFKLAHFVRPFRSVGSAWPFIRDMAIQQFTPRRRRKIDRATDGIAIATIVAIVILTISQQHLASAASPSKVATTPYGGTIRSKI</sequence>
<name>A0A6H5GMH4_9HEMI</name>
<evidence type="ECO:0000313" key="3">
    <source>
        <dbReference type="Proteomes" id="UP000479000"/>
    </source>
</evidence>
<dbReference type="Proteomes" id="UP000479000">
    <property type="component" value="Unassembled WGS sequence"/>
</dbReference>
<keyword evidence="3" id="KW-1185">Reference proteome</keyword>
<organism evidence="2 3">
    <name type="scientific">Nesidiocoris tenuis</name>
    <dbReference type="NCBI Taxonomy" id="355587"/>
    <lineage>
        <taxon>Eukaryota</taxon>
        <taxon>Metazoa</taxon>
        <taxon>Ecdysozoa</taxon>
        <taxon>Arthropoda</taxon>
        <taxon>Hexapoda</taxon>
        <taxon>Insecta</taxon>
        <taxon>Pterygota</taxon>
        <taxon>Neoptera</taxon>
        <taxon>Paraneoptera</taxon>
        <taxon>Hemiptera</taxon>
        <taxon>Heteroptera</taxon>
        <taxon>Panheteroptera</taxon>
        <taxon>Cimicomorpha</taxon>
        <taxon>Miridae</taxon>
        <taxon>Dicyphina</taxon>
        <taxon>Nesidiocoris</taxon>
    </lineage>
</organism>
<gene>
    <name evidence="2" type="ORF">NTEN_LOCUS10674</name>
</gene>
<evidence type="ECO:0000313" key="2">
    <source>
        <dbReference type="EMBL" id="CAB0005197.1"/>
    </source>
</evidence>
<keyword evidence="1" id="KW-0812">Transmembrane</keyword>